<dbReference type="PROSITE" id="PS51746">
    <property type="entry name" value="PPM_2"/>
    <property type="match status" value="1"/>
</dbReference>
<dbReference type="InterPro" id="IPR009061">
    <property type="entry name" value="DNA-bd_dom_put_sf"/>
</dbReference>
<sequence>MTIGEFARATGLSAKALRLYDDVGLLRPHRVDPGTGYRHYAEEQVARALLIARLRHLGMPLERIRSVLDRPAGHAAAGELTAFWAETEAALAERRRLAERLVDQLTGAGPAPGGPELTLRHASRCERGLVRPANHDAARADAQVLAVADGYGPDGGRAAAAAVRAPRGGDPAAVAAERVRAALHRIGAAGGAGSGTTLTALLRPAPTASALTVLHAGDSRAYLLRDGGLFRITRDDSHVQALVEAGRLTGPEAEQHPERPLLLRALDGRSAPRAVAEREIRAGDRYLLCTDGLCAVVAEPELRRTLADDRTAGDPDAAADALLALAHRAGAPDNIALVVADAAPSP</sequence>
<dbReference type="PANTHER" id="PTHR30204:SF97">
    <property type="entry name" value="MERR FAMILY REGULATORY PROTEIN"/>
    <property type="match status" value="1"/>
</dbReference>
<evidence type="ECO:0000259" key="2">
    <source>
        <dbReference type="PROSITE" id="PS50937"/>
    </source>
</evidence>
<dbReference type="OrthoDB" id="9801841at2"/>
<evidence type="ECO:0000256" key="1">
    <source>
        <dbReference type="ARBA" id="ARBA00023125"/>
    </source>
</evidence>
<dbReference type="InterPro" id="IPR047057">
    <property type="entry name" value="MerR_fam"/>
</dbReference>
<dbReference type="SMART" id="SM00331">
    <property type="entry name" value="PP2C_SIG"/>
    <property type="match status" value="1"/>
</dbReference>
<dbReference type="GO" id="GO:0003700">
    <property type="term" value="F:DNA-binding transcription factor activity"/>
    <property type="evidence" value="ECO:0007669"/>
    <property type="project" value="InterPro"/>
</dbReference>
<dbReference type="SUPFAM" id="SSF81606">
    <property type="entry name" value="PP2C-like"/>
    <property type="match status" value="1"/>
</dbReference>
<dbReference type="SMART" id="SM00332">
    <property type="entry name" value="PP2Cc"/>
    <property type="match status" value="1"/>
</dbReference>
<evidence type="ECO:0000259" key="3">
    <source>
        <dbReference type="PROSITE" id="PS51746"/>
    </source>
</evidence>
<reference evidence="4 5" key="1">
    <citation type="submission" date="2016-10" db="EMBL/GenBank/DDBJ databases">
        <title>Genome sequence of Streptomyces gilvigriseus MUSC 26.</title>
        <authorList>
            <person name="Lee L.-H."/>
            <person name="Ser H.-L."/>
        </authorList>
    </citation>
    <scope>NUCLEOTIDE SEQUENCE [LARGE SCALE GENOMIC DNA]</scope>
    <source>
        <strain evidence="4 5">MUSC 26</strain>
    </source>
</reference>
<accession>A0A1J7BAM0</accession>
<dbReference type="InterPro" id="IPR036457">
    <property type="entry name" value="PPM-type-like_dom_sf"/>
</dbReference>
<evidence type="ECO:0000313" key="4">
    <source>
        <dbReference type="EMBL" id="OIV35743.1"/>
    </source>
</evidence>
<dbReference type="Gene3D" id="3.60.40.10">
    <property type="entry name" value="PPM-type phosphatase domain"/>
    <property type="match status" value="1"/>
</dbReference>
<evidence type="ECO:0000313" key="5">
    <source>
        <dbReference type="Proteomes" id="UP000243342"/>
    </source>
</evidence>
<dbReference type="Proteomes" id="UP000243342">
    <property type="component" value="Unassembled WGS sequence"/>
</dbReference>
<proteinExistence type="predicted"/>
<dbReference type="AlphaFoldDB" id="A0A1J7BAM0"/>
<dbReference type="Pfam" id="PF13411">
    <property type="entry name" value="MerR_1"/>
    <property type="match status" value="1"/>
</dbReference>
<feature type="domain" description="PPM-type phosphatase" evidence="3">
    <location>
        <begin position="120"/>
        <end position="342"/>
    </location>
</feature>
<feature type="domain" description="HTH merR-type" evidence="2">
    <location>
        <begin position="1"/>
        <end position="70"/>
    </location>
</feature>
<dbReference type="EMBL" id="MLCF01000132">
    <property type="protein sequence ID" value="OIV35743.1"/>
    <property type="molecule type" value="Genomic_DNA"/>
</dbReference>
<dbReference type="Gene3D" id="1.10.1660.10">
    <property type="match status" value="1"/>
</dbReference>
<keyword evidence="5" id="KW-1185">Reference proteome</keyword>
<dbReference type="PROSITE" id="PS00552">
    <property type="entry name" value="HTH_MERR_1"/>
    <property type="match status" value="1"/>
</dbReference>
<dbReference type="SUPFAM" id="SSF46955">
    <property type="entry name" value="Putative DNA-binding domain"/>
    <property type="match status" value="1"/>
</dbReference>
<dbReference type="InterPro" id="IPR001932">
    <property type="entry name" value="PPM-type_phosphatase-like_dom"/>
</dbReference>
<dbReference type="InterPro" id="IPR000551">
    <property type="entry name" value="MerR-type_HTH_dom"/>
</dbReference>
<dbReference type="STRING" id="1428644.BIV57_19900"/>
<dbReference type="CDD" id="cd01107">
    <property type="entry name" value="HTH_BmrR"/>
    <property type="match status" value="1"/>
</dbReference>
<dbReference type="SMART" id="SM00422">
    <property type="entry name" value="HTH_MERR"/>
    <property type="match status" value="1"/>
</dbReference>
<dbReference type="PROSITE" id="PS50937">
    <property type="entry name" value="HTH_MERR_2"/>
    <property type="match status" value="1"/>
</dbReference>
<evidence type="ECO:0008006" key="6">
    <source>
        <dbReference type="Google" id="ProtNLM"/>
    </source>
</evidence>
<comment type="caution">
    <text evidence="4">The sequence shown here is derived from an EMBL/GenBank/DDBJ whole genome shotgun (WGS) entry which is preliminary data.</text>
</comment>
<name>A0A1J7BAM0_9ACTN</name>
<gene>
    <name evidence="4" type="ORF">BIV57_19900</name>
</gene>
<keyword evidence="1" id="KW-0238">DNA-binding</keyword>
<dbReference type="GO" id="GO:0003677">
    <property type="term" value="F:DNA binding"/>
    <property type="evidence" value="ECO:0007669"/>
    <property type="project" value="UniProtKB-KW"/>
</dbReference>
<dbReference type="RefSeq" id="WP_071658287.1">
    <property type="nucleotide sequence ID" value="NZ_MLCF01000132.1"/>
</dbReference>
<protein>
    <recommendedName>
        <fullName evidence="6">MerR family transcriptional regulator</fullName>
    </recommendedName>
</protein>
<organism evidence="4 5">
    <name type="scientific">Mangrovactinospora gilvigrisea</name>
    <dbReference type="NCBI Taxonomy" id="1428644"/>
    <lineage>
        <taxon>Bacteria</taxon>
        <taxon>Bacillati</taxon>
        <taxon>Actinomycetota</taxon>
        <taxon>Actinomycetes</taxon>
        <taxon>Kitasatosporales</taxon>
        <taxon>Streptomycetaceae</taxon>
        <taxon>Mangrovactinospora</taxon>
    </lineage>
</organism>
<dbReference type="PANTHER" id="PTHR30204">
    <property type="entry name" value="REDOX-CYCLING DRUG-SENSING TRANSCRIPTIONAL ACTIVATOR SOXR"/>
    <property type="match status" value="1"/>
</dbReference>